<feature type="binding site" evidence="3">
    <location>
        <position position="271"/>
    </location>
    <ligand>
        <name>Mg(2+)</name>
        <dbReference type="ChEBI" id="CHEBI:18420"/>
        <label>1</label>
    </ligand>
</feature>
<evidence type="ECO:0000313" key="4">
    <source>
        <dbReference type="EMBL" id="RGX31480.1"/>
    </source>
</evidence>
<dbReference type="GO" id="GO:0016787">
    <property type="term" value="F:hydrolase activity"/>
    <property type="evidence" value="ECO:0007669"/>
    <property type="project" value="UniProtKB-KW"/>
</dbReference>
<keyword evidence="2 4" id="KW-0378">Hydrolase</keyword>
<dbReference type="AlphaFoldDB" id="A0A413FJ53"/>
<dbReference type="Gene3D" id="1.10.4080.10">
    <property type="entry name" value="ADP-ribosylation/Crystallin J1"/>
    <property type="match status" value="1"/>
</dbReference>
<sequence>MRNIYDGIIGLAIGDALGVPVEFMSRERIARNPVKSMREYGTHHQPIGVWSDDTSLTLALLDSMIQCKAINYTDIMDKFSAWLLYGKYTALGEVFDVGNATSRAIMNYGRGIAPLECGGKSEYENGNGSLMRILPIAYYLYNHQELRIDVQMELIHNLSSLTHGHSRSQVGCGIYVMVAIRLIGGTDPIAECVRNGIQTAFDYYDRIGEIEIRSYNRLKRLDEFIRLPEEQIQSSGYVVHTLEAALWCLLNSSSYQECVLKAVNLGDDTDTVGAVAGGLASSFYGADQIPEEWINVIAGREYIKELCSNTLA</sequence>
<feature type="binding site" evidence="3">
    <location>
        <position position="268"/>
    </location>
    <ligand>
        <name>Mg(2+)</name>
        <dbReference type="ChEBI" id="CHEBI:18420"/>
        <label>1</label>
    </ligand>
</feature>
<feature type="binding site" evidence="3">
    <location>
        <position position="52"/>
    </location>
    <ligand>
        <name>Mg(2+)</name>
        <dbReference type="ChEBI" id="CHEBI:18420"/>
        <label>1</label>
    </ligand>
</feature>
<dbReference type="Proteomes" id="UP000283880">
    <property type="component" value="Unassembled WGS sequence"/>
</dbReference>
<evidence type="ECO:0000256" key="2">
    <source>
        <dbReference type="ARBA" id="ARBA00022801"/>
    </source>
</evidence>
<proteinExistence type="inferred from homology"/>
<feature type="binding site" evidence="3">
    <location>
        <position position="51"/>
    </location>
    <ligand>
        <name>Mg(2+)</name>
        <dbReference type="ChEBI" id="CHEBI:18420"/>
        <label>1</label>
    </ligand>
</feature>
<keyword evidence="3" id="KW-0479">Metal-binding</keyword>
<comment type="similarity">
    <text evidence="1">Belongs to the ADP-ribosylglycohydrolase family.</text>
</comment>
<feature type="binding site" evidence="3">
    <location>
        <position position="53"/>
    </location>
    <ligand>
        <name>Mg(2+)</name>
        <dbReference type="ChEBI" id="CHEBI:18420"/>
        <label>1</label>
    </ligand>
</feature>
<dbReference type="InterPro" id="IPR036705">
    <property type="entry name" value="Ribosyl_crysJ1_sf"/>
</dbReference>
<dbReference type="OrthoDB" id="67297at2"/>
<accession>A0A413FJ53</accession>
<dbReference type="InterPro" id="IPR050792">
    <property type="entry name" value="ADP-ribosylglycohydrolase"/>
</dbReference>
<feature type="binding site" evidence="3">
    <location>
        <position position="270"/>
    </location>
    <ligand>
        <name>Mg(2+)</name>
        <dbReference type="ChEBI" id="CHEBI:18420"/>
        <label>1</label>
    </ligand>
</feature>
<evidence type="ECO:0000313" key="5">
    <source>
        <dbReference type="Proteomes" id="UP000283880"/>
    </source>
</evidence>
<dbReference type="EMBL" id="QSBM01000003">
    <property type="protein sequence ID" value="RGX31480.1"/>
    <property type="molecule type" value="Genomic_DNA"/>
</dbReference>
<name>A0A413FJ53_9FIRM</name>
<dbReference type="PANTHER" id="PTHR16222">
    <property type="entry name" value="ADP-RIBOSYLGLYCOHYDROLASE"/>
    <property type="match status" value="1"/>
</dbReference>
<organism evidence="4 5">
    <name type="scientific">Enterocloster asparagiformis</name>
    <dbReference type="NCBI Taxonomy" id="333367"/>
    <lineage>
        <taxon>Bacteria</taxon>
        <taxon>Bacillati</taxon>
        <taxon>Bacillota</taxon>
        <taxon>Clostridia</taxon>
        <taxon>Lachnospirales</taxon>
        <taxon>Lachnospiraceae</taxon>
        <taxon>Enterocloster</taxon>
    </lineage>
</organism>
<evidence type="ECO:0000256" key="1">
    <source>
        <dbReference type="ARBA" id="ARBA00010702"/>
    </source>
</evidence>
<dbReference type="Pfam" id="PF03747">
    <property type="entry name" value="ADP_ribosyl_GH"/>
    <property type="match status" value="1"/>
</dbReference>
<keyword evidence="3" id="KW-0460">Magnesium</keyword>
<dbReference type="GO" id="GO:0046872">
    <property type="term" value="F:metal ion binding"/>
    <property type="evidence" value="ECO:0007669"/>
    <property type="project" value="UniProtKB-KW"/>
</dbReference>
<gene>
    <name evidence="4" type="ORF">DWV29_05215</name>
</gene>
<comment type="caution">
    <text evidence="4">The sequence shown here is derived from an EMBL/GenBank/DDBJ whole genome shotgun (WGS) entry which is preliminary data.</text>
</comment>
<dbReference type="PANTHER" id="PTHR16222:SF24">
    <property type="entry name" value="ADP-RIBOSYLHYDROLASE ARH3"/>
    <property type="match status" value="1"/>
</dbReference>
<dbReference type="SUPFAM" id="SSF101478">
    <property type="entry name" value="ADP-ribosylglycohydrolase"/>
    <property type="match status" value="1"/>
</dbReference>
<comment type="cofactor">
    <cofactor evidence="3">
        <name>Mg(2+)</name>
        <dbReference type="ChEBI" id="CHEBI:18420"/>
    </cofactor>
    <text evidence="3">Binds 2 magnesium ions per subunit.</text>
</comment>
<reference evidence="4 5" key="1">
    <citation type="submission" date="2018-08" db="EMBL/GenBank/DDBJ databases">
        <title>A genome reference for cultivated species of the human gut microbiota.</title>
        <authorList>
            <person name="Zou Y."/>
            <person name="Xue W."/>
            <person name="Luo G."/>
        </authorList>
    </citation>
    <scope>NUCLEOTIDE SEQUENCE [LARGE SCALE GENOMIC DNA]</scope>
    <source>
        <strain evidence="4 5">AF04-15</strain>
    </source>
</reference>
<dbReference type="InterPro" id="IPR005502">
    <property type="entry name" value="Ribosyl_crysJ1"/>
</dbReference>
<evidence type="ECO:0000256" key="3">
    <source>
        <dbReference type="PIRSR" id="PIRSR605502-1"/>
    </source>
</evidence>
<protein>
    <submittedName>
        <fullName evidence="4">ADP-ribosylglycohydrolase</fullName>
    </submittedName>
</protein>